<dbReference type="InterPro" id="IPR032808">
    <property type="entry name" value="DoxX"/>
</dbReference>
<comment type="caution">
    <text evidence="7">The sequence shown here is derived from an EMBL/GenBank/DDBJ whole genome shotgun (WGS) entry which is preliminary data.</text>
</comment>
<evidence type="ECO:0000256" key="4">
    <source>
        <dbReference type="ARBA" id="ARBA00022989"/>
    </source>
</evidence>
<dbReference type="Proteomes" id="UP000240880">
    <property type="component" value="Unassembled WGS sequence"/>
</dbReference>
<keyword evidence="4 6" id="KW-1133">Transmembrane helix</keyword>
<evidence type="ECO:0008006" key="9">
    <source>
        <dbReference type="Google" id="ProtNLM"/>
    </source>
</evidence>
<evidence type="ECO:0000256" key="2">
    <source>
        <dbReference type="ARBA" id="ARBA00022475"/>
    </source>
</evidence>
<evidence type="ECO:0000256" key="3">
    <source>
        <dbReference type="ARBA" id="ARBA00022692"/>
    </source>
</evidence>
<organism evidence="7 8">
    <name type="scientific">Candidatus Marsarchaeota G1 archaeon OSP_D</name>
    <dbReference type="NCBI Taxonomy" id="1978155"/>
    <lineage>
        <taxon>Archaea</taxon>
        <taxon>Candidatus Marsarchaeota</taxon>
        <taxon>Candidatus Marsarchaeota group 1</taxon>
    </lineage>
</organism>
<sequence>MDVTSLGLLIYRVFFAALLIPHAIPKFSSKSRSQLKQAMSQMGLGALLDIGGLVETLGGIAILLGFLWIVASWILVIFGIGVTIIARAKFKKPFLTLTQPGFDFELFYLASAILFVFTGPGVFSLDHLLSIPSTVWSV</sequence>
<evidence type="ECO:0000256" key="6">
    <source>
        <dbReference type="SAM" id="Phobius"/>
    </source>
</evidence>
<keyword evidence="5 6" id="KW-0472">Membrane</keyword>
<dbReference type="InterPro" id="IPR051907">
    <property type="entry name" value="DoxX-like_oxidoreductase"/>
</dbReference>
<evidence type="ECO:0000313" key="7">
    <source>
        <dbReference type="EMBL" id="PSN83398.1"/>
    </source>
</evidence>
<reference evidence="7 8" key="1">
    <citation type="submission" date="2017-04" db="EMBL/GenBank/DDBJ databases">
        <title>Novel microbial lineages endemic to geothermal iron-oxide mats fill important gaps in the evolutionary history of Archaea.</title>
        <authorList>
            <person name="Jay Z.J."/>
            <person name="Beam J.P."/>
            <person name="Dlakic M."/>
            <person name="Rusch D.B."/>
            <person name="Kozubal M.A."/>
            <person name="Inskeep W.P."/>
        </authorList>
    </citation>
    <scope>NUCLEOTIDE SEQUENCE [LARGE SCALE GENOMIC DNA]</scope>
    <source>
        <strain evidence="7">OSP_D</strain>
    </source>
</reference>
<dbReference type="GO" id="GO:0005886">
    <property type="term" value="C:plasma membrane"/>
    <property type="evidence" value="ECO:0007669"/>
    <property type="project" value="UniProtKB-SubCell"/>
</dbReference>
<protein>
    <recommendedName>
        <fullName evidence="9">DoxX family protein</fullName>
    </recommendedName>
</protein>
<evidence type="ECO:0000313" key="8">
    <source>
        <dbReference type="Proteomes" id="UP000240880"/>
    </source>
</evidence>
<name>A0A2R6AAN4_9ARCH</name>
<dbReference type="Pfam" id="PF07681">
    <property type="entry name" value="DoxX"/>
    <property type="match status" value="1"/>
</dbReference>
<proteinExistence type="predicted"/>
<dbReference type="PANTHER" id="PTHR33452:SF1">
    <property type="entry name" value="INNER MEMBRANE PROTEIN YPHA-RELATED"/>
    <property type="match status" value="1"/>
</dbReference>
<feature type="transmembrane region" description="Helical" evidence="6">
    <location>
        <begin position="6"/>
        <end position="24"/>
    </location>
</feature>
<dbReference type="EMBL" id="NEXC01000025">
    <property type="protein sequence ID" value="PSN83398.1"/>
    <property type="molecule type" value="Genomic_DNA"/>
</dbReference>
<gene>
    <name evidence="7" type="ORF">B9Q01_04870</name>
</gene>
<evidence type="ECO:0000256" key="5">
    <source>
        <dbReference type="ARBA" id="ARBA00023136"/>
    </source>
</evidence>
<keyword evidence="2" id="KW-1003">Cell membrane</keyword>
<feature type="transmembrane region" description="Helical" evidence="6">
    <location>
        <begin position="68"/>
        <end position="86"/>
    </location>
</feature>
<keyword evidence="3 6" id="KW-0812">Transmembrane</keyword>
<comment type="subcellular location">
    <subcellularLocation>
        <location evidence="1">Cell membrane</location>
        <topology evidence="1">Multi-pass membrane protein</topology>
    </subcellularLocation>
</comment>
<accession>A0A2R6AAN4</accession>
<evidence type="ECO:0000256" key="1">
    <source>
        <dbReference type="ARBA" id="ARBA00004651"/>
    </source>
</evidence>
<dbReference type="AlphaFoldDB" id="A0A2R6AAN4"/>
<feature type="transmembrane region" description="Helical" evidence="6">
    <location>
        <begin position="106"/>
        <end position="125"/>
    </location>
</feature>
<dbReference type="PANTHER" id="PTHR33452">
    <property type="entry name" value="OXIDOREDUCTASE CATD-RELATED"/>
    <property type="match status" value="1"/>
</dbReference>